<dbReference type="RefSeq" id="WP_154396079.1">
    <property type="nucleotide sequence ID" value="NZ_JAHYND010000019.1"/>
</dbReference>
<dbReference type="EMBL" id="WKNE01000025">
    <property type="protein sequence ID" value="MRZ56955.1"/>
    <property type="molecule type" value="Genomic_DNA"/>
</dbReference>
<name>A0A6I2NSK4_PARDI</name>
<evidence type="ECO:0000313" key="1">
    <source>
        <dbReference type="EMBL" id="MRZ56955.1"/>
    </source>
</evidence>
<reference evidence="1 2" key="1">
    <citation type="journal article" date="2019" name="Nat. Med.">
        <title>A library of human gut bacterial isolates paired with longitudinal multiomics data enables mechanistic microbiome research.</title>
        <authorList>
            <person name="Poyet M."/>
            <person name="Groussin M."/>
            <person name="Gibbons S.M."/>
            <person name="Avila-Pacheco J."/>
            <person name="Jiang X."/>
            <person name="Kearney S.M."/>
            <person name="Perrotta A.R."/>
            <person name="Berdy B."/>
            <person name="Zhao S."/>
            <person name="Lieberman T.D."/>
            <person name="Swanson P.K."/>
            <person name="Smith M."/>
            <person name="Roesemann S."/>
            <person name="Alexander J.E."/>
            <person name="Rich S.A."/>
            <person name="Livny J."/>
            <person name="Vlamakis H."/>
            <person name="Clish C."/>
            <person name="Bullock K."/>
            <person name="Deik A."/>
            <person name="Scott J."/>
            <person name="Pierce K.A."/>
            <person name="Xavier R.J."/>
            <person name="Alm E.J."/>
        </authorList>
    </citation>
    <scope>NUCLEOTIDE SEQUENCE [LARGE SCALE GENOMIC DNA]</scope>
    <source>
        <strain evidence="1 2">BIOML-A2</strain>
    </source>
</reference>
<evidence type="ECO:0000313" key="2">
    <source>
        <dbReference type="Proteomes" id="UP000432516"/>
    </source>
</evidence>
<dbReference type="Proteomes" id="UP000432516">
    <property type="component" value="Unassembled WGS sequence"/>
</dbReference>
<dbReference type="AlphaFoldDB" id="A0A6I2NSK4"/>
<organism evidence="1 2">
    <name type="scientific">Parabacteroides distasonis</name>
    <dbReference type="NCBI Taxonomy" id="823"/>
    <lineage>
        <taxon>Bacteria</taxon>
        <taxon>Pseudomonadati</taxon>
        <taxon>Bacteroidota</taxon>
        <taxon>Bacteroidia</taxon>
        <taxon>Bacteroidales</taxon>
        <taxon>Tannerellaceae</taxon>
        <taxon>Parabacteroides</taxon>
    </lineage>
</organism>
<accession>A0A6I2NSK4</accession>
<protein>
    <submittedName>
        <fullName evidence="1">Uncharacterized protein</fullName>
    </submittedName>
</protein>
<sequence>MTKEERIRFENTRRDLRENPVKAMLFYAHNGAKETANETCNNPCERWKQATQRENRAICNHLGIEYKDEDFKVSSEKLAKEWGKNLPDIE</sequence>
<gene>
    <name evidence="1" type="ORF">GKD68_19875</name>
</gene>
<proteinExistence type="predicted"/>
<comment type="caution">
    <text evidence="1">The sequence shown here is derived from an EMBL/GenBank/DDBJ whole genome shotgun (WGS) entry which is preliminary data.</text>
</comment>